<dbReference type="VEuPathDB" id="FungiDB:MAPG_02841"/>
<dbReference type="EnsemblFungi" id="MAPG_02841T0">
    <property type="protein sequence ID" value="MAPG_02841T0"/>
    <property type="gene ID" value="MAPG_02841"/>
</dbReference>
<reference evidence="3" key="1">
    <citation type="submission" date="2010-05" db="EMBL/GenBank/DDBJ databases">
        <title>The Genome Sequence of Magnaporthe poae strain ATCC 64411.</title>
        <authorList>
            <consortium name="The Broad Institute Genome Sequencing Platform"/>
            <consortium name="Broad Institute Genome Sequencing Center for Infectious Disease"/>
            <person name="Ma L.-J."/>
            <person name="Dead R."/>
            <person name="Young S."/>
            <person name="Zeng Q."/>
            <person name="Koehrsen M."/>
            <person name="Alvarado L."/>
            <person name="Berlin A."/>
            <person name="Chapman S.B."/>
            <person name="Chen Z."/>
            <person name="Freedman E."/>
            <person name="Gellesch M."/>
            <person name="Goldberg J."/>
            <person name="Griggs A."/>
            <person name="Gujja S."/>
            <person name="Heilman E.R."/>
            <person name="Heiman D."/>
            <person name="Hepburn T."/>
            <person name="Howarth C."/>
            <person name="Jen D."/>
            <person name="Larson L."/>
            <person name="Mehta T."/>
            <person name="Neiman D."/>
            <person name="Pearson M."/>
            <person name="Roberts A."/>
            <person name="Saif S."/>
            <person name="Shea T."/>
            <person name="Shenoy N."/>
            <person name="Sisk P."/>
            <person name="Stolte C."/>
            <person name="Sykes S."/>
            <person name="Walk T."/>
            <person name="White J."/>
            <person name="Yandava C."/>
            <person name="Haas B."/>
            <person name="Nusbaum C."/>
            <person name="Birren B."/>
        </authorList>
    </citation>
    <scope>NUCLEOTIDE SEQUENCE</scope>
    <source>
        <strain evidence="3">ATCC 64411</strain>
    </source>
</reference>
<dbReference type="InterPro" id="IPR036047">
    <property type="entry name" value="F-box-like_dom_sf"/>
</dbReference>
<dbReference type="Proteomes" id="UP000011715">
    <property type="component" value="Unassembled WGS sequence"/>
</dbReference>
<name>A0A0C4DSG2_MAGP6</name>
<evidence type="ECO:0000256" key="1">
    <source>
        <dbReference type="SAM" id="MobiDB-lite"/>
    </source>
</evidence>
<evidence type="ECO:0000259" key="2">
    <source>
        <dbReference type="Pfam" id="PF00646"/>
    </source>
</evidence>
<dbReference type="STRING" id="644358.A0A0C4DSG2"/>
<dbReference type="InterPro" id="IPR001810">
    <property type="entry name" value="F-box_dom"/>
</dbReference>
<dbReference type="Pfam" id="PF00646">
    <property type="entry name" value="F-box"/>
    <property type="match status" value="1"/>
</dbReference>
<dbReference type="EMBL" id="ADBL01000693">
    <property type="status" value="NOT_ANNOTATED_CDS"/>
    <property type="molecule type" value="Genomic_DNA"/>
</dbReference>
<organism evidence="4 5">
    <name type="scientific">Magnaporthiopsis poae (strain ATCC 64411 / 73-15)</name>
    <name type="common">Kentucky bluegrass fungus</name>
    <name type="synonym">Magnaporthe poae</name>
    <dbReference type="NCBI Taxonomy" id="644358"/>
    <lineage>
        <taxon>Eukaryota</taxon>
        <taxon>Fungi</taxon>
        <taxon>Dikarya</taxon>
        <taxon>Ascomycota</taxon>
        <taxon>Pezizomycotina</taxon>
        <taxon>Sordariomycetes</taxon>
        <taxon>Sordariomycetidae</taxon>
        <taxon>Magnaporthales</taxon>
        <taxon>Magnaporthaceae</taxon>
        <taxon>Magnaporthiopsis</taxon>
    </lineage>
</organism>
<evidence type="ECO:0000313" key="5">
    <source>
        <dbReference type="Proteomes" id="UP000011715"/>
    </source>
</evidence>
<reference evidence="5" key="2">
    <citation type="submission" date="2010-05" db="EMBL/GenBank/DDBJ databases">
        <title>The genome sequence of Magnaporthe poae strain ATCC 64411.</title>
        <authorList>
            <person name="Ma L.-J."/>
            <person name="Dead R."/>
            <person name="Young S."/>
            <person name="Zeng Q."/>
            <person name="Koehrsen M."/>
            <person name="Alvarado L."/>
            <person name="Berlin A."/>
            <person name="Chapman S.B."/>
            <person name="Chen Z."/>
            <person name="Freedman E."/>
            <person name="Gellesch M."/>
            <person name="Goldberg J."/>
            <person name="Griggs A."/>
            <person name="Gujja S."/>
            <person name="Heilman E.R."/>
            <person name="Heiman D."/>
            <person name="Hepburn T."/>
            <person name="Howarth C."/>
            <person name="Jen D."/>
            <person name="Larson L."/>
            <person name="Mehta T."/>
            <person name="Neiman D."/>
            <person name="Pearson M."/>
            <person name="Roberts A."/>
            <person name="Saif S."/>
            <person name="Shea T."/>
            <person name="Shenoy N."/>
            <person name="Sisk P."/>
            <person name="Stolte C."/>
            <person name="Sykes S."/>
            <person name="Walk T."/>
            <person name="White J."/>
            <person name="Yandava C."/>
            <person name="Haas B."/>
            <person name="Nusbaum C."/>
            <person name="Birren B."/>
        </authorList>
    </citation>
    <scope>NUCLEOTIDE SEQUENCE [LARGE SCALE GENOMIC DNA]</scope>
    <source>
        <strain evidence="5">ATCC 64411 / 73-15</strain>
    </source>
</reference>
<feature type="region of interest" description="Disordered" evidence="1">
    <location>
        <begin position="71"/>
        <end position="90"/>
    </location>
</feature>
<gene>
    <name evidence="3" type="ORF">MAPG_02841</name>
</gene>
<dbReference type="eggNOG" id="ENOG502RQ41">
    <property type="taxonomic scope" value="Eukaryota"/>
</dbReference>
<dbReference type="AlphaFoldDB" id="A0A0C4DSG2"/>
<keyword evidence="5" id="KW-1185">Reference proteome</keyword>
<evidence type="ECO:0000313" key="4">
    <source>
        <dbReference type="EnsemblFungi" id="MAPG_02841T0"/>
    </source>
</evidence>
<reference evidence="4" key="4">
    <citation type="journal article" date="2015" name="G3 (Bethesda)">
        <title>Genome sequences of three phytopathogenic species of the Magnaporthaceae family of fungi.</title>
        <authorList>
            <person name="Okagaki L.H."/>
            <person name="Nunes C.C."/>
            <person name="Sailsbery J."/>
            <person name="Clay B."/>
            <person name="Brown D."/>
            <person name="John T."/>
            <person name="Oh Y."/>
            <person name="Young N."/>
            <person name="Fitzgerald M."/>
            <person name="Haas B.J."/>
            <person name="Zeng Q."/>
            <person name="Young S."/>
            <person name="Adiconis X."/>
            <person name="Fan L."/>
            <person name="Levin J.Z."/>
            <person name="Mitchell T.K."/>
            <person name="Okubara P.A."/>
            <person name="Farman M.L."/>
            <person name="Kohn L.M."/>
            <person name="Birren B."/>
            <person name="Ma L.-J."/>
            <person name="Dean R.A."/>
        </authorList>
    </citation>
    <scope>NUCLEOTIDE SEQUENCE</scope>
    <source>
        <strain evidence="4">ATCC 64411 / 73-15</strain>
    </source>
</reference>
<dbReference type="OrthoDB" id="3800738at2759"/>
<feature type="domain" description="F-box" evidence="2">
    <location>
        <begin position="19"/>
        <end position="49"/>
    </location>
</feature>
<accession>A0A0C4DSG2</accession>
<reference evidence="4" key="5">
    <citation type="submission" date="2015-06" db="UniProtKB">
        <authorList>
            <consortium name="EnsemblFungi"/>
        </authorList>
    </citation>
    <scope>IDENTIFICATION</scope>
    <source>
        <strain evidence="4">ATCC 64411</strain>
    </source>
</reference>
<evidence type="ECO:0000313" key="3">
    <source>
        <dbReference type="EMBL" id="KLU83790.1"/>
    </source>
</evidence>
<dbReference type="EMBL" id="ADBL01000692">
    <property type="status" value="NOT_ANNOTATED_CDS"/>
    <property type="molecule type" value="Genomic_DNA"/>
</dbReference>
<dbReference type="SUPFAM" id="SSF81383">
    <property type="entry name" value="F-box domain"/>
    <property type="match status" value="1"/>
</dbReference>
<proteinExistence type="predicted"/>
<protein>
    <recommendedName>
        <fullName evidence="2">F-box domain-containing protein</fullName>
    </recommendedName>
</protein>
<dbReference type="Gene3D" id="1.20.1280.50">
    <property type="match status" value="1"/>
</dbReference>
<reference evidence="3" key="3">
    <citation type="submission" date="2011-03" db="EMBL/GenBank/DDBJ databases">
        <title>Annotation of Magnaporthe poae ATCC 64411.</title>
        <authorList>
            <person name="Ma L.-J."/>
            <person name="Dead R."/>
            <person name="Young S.K."/>
            <person name="Zeng Q."/>
            <person name="Gargeya S."/>
            <person name="Fitzgerald M."/>
            <person name="Haas B."/>
            <person name="Abouelleil A."/>
            <person name="Alvarado L."/>
            <person name="Arachchi H.M."/>
            <person name="Berlin A."/>
            <person name="Brown A."/>
            <person name="Chapman S.B."/>
            <person name="Chen Z."/>
            <person name="Dunbar C."/>
            <person name="Freedman E."/>
            <person name="Gearin G."/>
            <person name="Gellesch M."/>
            <person name="Goldberg J."/>
            <person name="Griggs A."/>
            <person name="Gujja S."/>
            <person name="Heiman D."/>
            <person name="Howarth C."/>
            <person name="Larson L."/>
            <person name="Lui A."/>
            <person name="MacDonald P.J.P."/>
            <person name="Mehta T."/>
            <person name="Montmayeur A."/>
            <person name="Murphy C."/>
            <person name="Neiman D."/>
            <person name="Pearson M."/>
            <person name="Priest M."/>
            <person name="Roberts A."/>
            <person name="Saif S."/>
            <person name="Shea T."/>
            <person name="Shenoy N."/>
            <person name="Sisk P."/>
            <person name="Stolte C."/>
            <person name="Sykes S."/>
            <person name="Yandava C."/>
            <person name="Wortman J."/>
            <person name="Nusbaum C."/>
            <person name="Birren B."/>
        </authorList>
    </citation>
    <scope>NUCLEOTIDE SEQUENCE</scope>
    <source>
        <strain evidence="3">ATCC 64411</strain>
    </source>
</reference>
<sequence length="209" mass="23070">MWQTERAQALGLQIVATGELLINVLCQLDQRTLLCSAVRVCHRWNDLIGTSADIRRRHFLSPVPEVDASLPSKLDWDDSNDSDGDDNKTPPQVRLNALLTEIFRPFFTPSNGPVLNAFSNIFSCSPDWNGGGAANTPDESAAKELVNMLQSAALQLAGAGEWRGVDAVLRLFKLNTSWALSANQVRRLDFMRQFSFPEAEAEVEAVDVV</sequence>
<dbReference type="EMBL" id="GL876967">
    <property type="protein sequence ID" value="KLU83790.1"/>
    <property type="molecule type" value="Genomic_DNA"/>
</dbReference>